<dbReference type="RefSeq" id="WP_317640740.1">
    <property type="nucleotide sequence ID" value="NZ_JAPMIV010000025.1"/>
</dbReference>
<dbReference type="Proteomes" id="UP001276150">
    <property type="component" value="Unassembled WGS sequence"/>
</dbReference>
<keyword evidence="3" id="KW-1185">Reference proteome</keyword>
<evidence type="ECO:0000313" key="3">
    <source>
        <dbReference type="Proteomes" id="UP001276150"/>
    </source>
</evidence>
<accession>A0ABU4DSJ3</accession>
<proteinExistence type="predicted"/>
<reference evidence="2 3" key="1">
    <citation type="submission" date="2022-11" db="EMBL/GenBank/DDBJ databases">
        <title>Deinococcus ZS9-10, Low Temperature and Draught-tolerating, UV-resistant Bacteria from Continental Antarctica.</title>
        <authorList>
            <person name="Cheng L."/>
        </authorList>
    </citation>
    <scope>NUCLEOTIDE SEQUENCE [LARGE SCALE GENOMIC DNA]</scope>
    <source>
        <strain evidence="2 3">ZS9-10</strain>
    </source>
</reference>
<dbReference type="EMBL" id="JAPMIV010000025">
    <property type="protein sequence ID" value="MDV6375401.1"/>
    <property type="molecule type" value="Genomic_DNA"/>
</dbReference>
<evidence type="ECO:0008006" key="4">
    <source>
        <dbReference type="Google" id="ProtNLM"/>
    </source>
</evidence>
<keyword evidence="1" id="KW-0812">Transmembrane</keyword>
<organism evidence="2 3">
    <name type="scientific">Deinococcus arenicola</name>
    <dbReference type="NCBI Taxonomy" id="2994950"/>
    <lineage>
        <taxon>Bacteria</taxon>
        <taxon>Thermotogati</taxon>
        <taxon>Deinococcota</taxon>
        <taxon>Deinococci</taxon>
        <taxon>Deinococcales</taxon>
        <taxon>Deinococcaceae</taxon>
        <taxon>Deinococcus</taxon>
    </lineage>
</organism>
<feature type="transmembrane region" description="Helical" evidence="1">
    <location>
        <begin position="58"/>
        <end position="81"/>
    </location>
</feature>
<feature type="transmembrane region" description="Helical" evidence="1">
    <location>
        <begin position="101"/>
        <end position="119"/>
    </location>
</feature>
<gene>
    <name evidence="2" type="ORF">ORD21_12445</name>
</gene>
<sequence>MIHQNSGSAIDEDSLETATRAAQAHDELVAHLMVFSRASLNFVADEFRDREARVARRTGLVVGPAQAGGILGLIGLGIAATSTLNRAFSDNGLMSRPVQDLTWVVLLVILSRSVTALLVRHNTSALLNYSDILQRVSSAKALLHVEEEYERIEDEDEGTIHAAEQAREDREIQAQVQIARPRAPGRSE</sequence>
<evidence type="ECO:0000256" key="1">
    <source>
        <dbReference type="SAM" id="Phobius"/>
    </source>
</evidence>
<protein>
    <recommendedName>
        <fullName evidence="4">DUF4231 domain-containing protein</fullName>
    </recommendedName>
</protein>
<keyword evidence="1" id="KW-1133">Transmembrane helix</keyword>
<name>A0ABU4DSJ3_9DEIO</name>
<comment type="caution">
    <text evidence="2">The sequence shown here is derived from an EMBL/GenBank/DDBJ whole genome shotgun (WGS) entry which is preliminary data.</text>
</comment>
<keyword evidence="1" id="KW-0472">Membrane</keyword>
<evidence type="ECO:0000313" key="2">
    <source>
        <dbReference type="EMBL" id="MDV6375401.1"/>
    </source>
</evidence>